<proteinExistence type="predicted"/>
<evidence type="ECO:0000256" key="1">
    <source>
        <dbReference type="SAM" id="MobiDB-lite"/>
    </source>
</evidence>
<feature type="compositionally biased region" description="Polar residues" evidence="1">
    <location>
        <begin position="288"/>
        <end position="302"/>
    </location>
</feature>
<reference evidence="2" key="1">
    <citation type="submission" date="2023-03" db="EMBL/GenBank/DDBJ databases">
        <title>Massive genome expansion in bonnet fungi (Mycena s.s.) driven by repeated elements and novel gene families across ecological guilds.</title>
        <authorList>
            <consortium name="Lawrence Berkeley National Laboratory"/>
            <person name="Harder C.B."/>
            <person name="Miyauchi S."/>
            <person name="Viragh M."/>
            <person name="Kuo A."/>
            <person name="Thoen E."/>
            <person name="Andreopoulos B."/>
            <person name="Lu D."/>
            <person name="Skrede I."/>
            <person name="Drula E."/>
            <person name="Henrissat B."/>
            <person name="Morin E."/>
            <person name="Kohler A."/>
            <person name="Barry K."/>
            <person name="LaButti K."/>
            <person name="Morin E."/>
            <person name="Salamov A."/>
            <person name="Lipzen A."/>
            <person name="Mereny Z."/>
            <person name="Hegedus B."/>
            <person name="Baldrian P."/>
            <person name="Stursova M."/>
            <person name="Weitz H."/>
            <person name="Taylor A."/>
            <person name="Grigoriev I.V."/>
            <person name="Nagy L.G."/>
            <person name="Martin F."/>
            <person name="Kauserud H."/>
        </authorList>
    </citation>
    <scope>NUCLEOTIDE SEQUENCE</scope>
    <source>
        <strain evidence="2">CBHHK188m</strain>
    </source>
</reference>
<protein>
    <submittedName>
        <fullName evidence="2">Uncharacterized protein</fullName>
    </submittedName>
</protein>
<feature type="region of interest" description="Disordered" evidence="1">
    <location>
        <begin position="279"/>
        <end position="311"/>
    </location>
</feature>
<evidence type="ECO:0000313" key="2">
    <source>
        <dbReference type="EMBL" id="KAJ7745923.1"/>
    </source>
</evidence>
<organism evidence="2 3">
    <name type="scientific">Mycena maculata</name>
    <dbReference type="NCBI Taxonomy" id="230809"/>
    <lineage>
        <taxon>Eukaryota</taxon>
        <taxon>Fungi</taxon>
        <taxon>Dikarya</taxon>
        <taxon>Basidiomycota</taxon>
        <taxon>Agaricomycotina</taxon>
        <taxon>Agaricomycetes</taxon>
        <taxon>Agaricomycetidae</taxon>
        <taxon>Agaricales</taxon>
        <taxon>Marasmiineae</taxon>
        <taxon>Mycenaceae</taxon>
        <taxon>Mycena</taxon>
    </lineage>
</organism>
<comment type="caution">
    <text evidence="2">The sequence shown here is derived from an EMBL/GenBank/DDBJ whole genome shotgun (WGS) entry which is preliminary data.</text>
</comment>
<dbReference type="Proteomes" id="UP001215280">
    <property type="component" value="Unassembled WGS sequence"/>
</dbReference>
<gene>
    <name evidence="2" type="ORF">DFH07DRAFT_776543</name>
</gene>
<name>A0AAD7N626_9AGAR</name>
<sequence length="311" mass="35436">MPTEEIIFDDDNLQQPNPGWNSSEWIGCGWIYRDVSEYVALEAMRARQIPAAFTSTLPSELLSPAGLYTCSTLPLWNPDCDALESPRVGVDFDATEPLFSPEKPLDWDVLPFSTIQWLEMDFSQAWIDGKHSIRDARDPGHVRFLPLWAVTYMSTLRQIVHCWSQWRAAIFWVMEERDDEEPDEATWKERTLNLLSSIVGETWPTHDLAYLGSTTYQPDQRTDGPHILIRRRDAPLFFAIVVTVRHDKILYYINANVMMTNEPRTIGAFWTPPQEMGEASHLGPCASSYGSTEGQEMNQGESQLPGKAGKH</sequence>
<accession>A0AAD7N626</accession>
<evidence type="ECO:0000313" key="3">
    <source>
        <dbReference type="Proteomes" id="UP001215280"/>
    </source>
</evidence>
<dbReference type="EMBL" id="JARJLG010000100">
    <property type="protein sequence ID" value="KAJ7745923.1"/>
    <property type="molecule type" value="Genomic_DNA"/>
</dbReference>
<keyword evidence="3" id="KW-1185">Reference proteome</keyword>
<dbReference type="AlphaFoldDB" id="A0AAD7N626"/>